<evidence type="ECO:0000259" key="2">
    <source>
        <dbReference type="Pfam" id="PF25484"/>
    </source>
</evidence>
<dbReference type="Proteomes" id="UP001337655">
    <property type="component" value="Unassembled WGS sequence"/>
</dbReference>
<comment type="caution">
    <text evidence="3">The sequence shown here is derived from an EMBL/GenBank/DDBJ whole genome shotgun (WGS) entry which is preliminary data.</text>
</comment>
<protein>
    <recommendedName>
        <fullName evidence="2">DUF7907 domain-containing protein</fullName>
    </recommendedName>
</protein>
<feature type="chain" id="PRO_5043888905" description="DUF7907 domain-containing protein" evidence="1">
    <location>
        <begin position="20"/>
        <end position="177"/>
    </location>
</feature>
<keyword evidence="1" id="KW-0732">Signal</keyword>
<evidence type="ECO:0000313" key="4">
    <source>
        <dbReference type="Proteomes" id="UP001337655"/>
    </source>
</evidence>
<evidence type="ECO:0000256" key="1">
    <source>
        <dbReference type="SAM" id="SignalP"/>
    </source>
</evidence>
<evidence type="ECO:0000313" key="3">
    <source>
        <dbReference type="EMBL" id="KAK5164047.1"/>
    </source>
</evidence>
<gene>
    <name evidence="3" type="ORF">LTR77_010138</name>
</gene>
<sequence length="177" mass="18277">MHFTTTATLALAASGTSLAKPLNFTSQIFGLTAFGSQLDGWAVVNAHVGAGQDAVIIQRPSAYTPDKAVLTGTAGSIKSGFEVLNFHPNQPISMIIPSSPDGVLSQVFSEYGDASAVFSVNAQNELVVAAAGTTFFACPTEVGGLGKVFGLFFGTEVPPKVIKNKACKPISLRATVV</sequence>
<dbReference type="InterPro" id="IPR057229">
    <property type="entry name" value="DUF7907"/>
</dbReference>
<dbReference type="EMBL" id="JAVRRT010000021">
    <property type="protein sequence ID" value="KAK5164047.1"/>
    <property type="molecule type" value="Genomic_DNA"/>
</dbReference>
<dbReference type="RefSeq" id="XP_064654375.1">
    <property type="nucleotide sequence ID" value="XM_064807361.1"/>
</dbReference>
<name>A0AAV9NW24_9PEZI</name>
<feature type="signal peptide" evidence="1">
    <location>
        <begin position="1"/>
        <end position="19"/>
    </location>
</feature>
<dbReference type="AlphaFoldDB" id="A0AAV9NW24"/>
<feature type="domain" description="DUF7907" evidence="2">
    <location>
        <begin position="34"/>
        <end position="172"/>
    </location>
</feature>
<dbReference type="Pfam" id="PF25484">
    <property type="entry name" value="DUF7907"/>
    <property type="match status" value="1"/>
</dbReference>
<proteinExistence type="predicted"/>
<keyword evidence="4" id="KW-1185">Reference proteome</keyword>
<accession>A0AAV9NW24</accession>
<organism evidence="3 4">
    <name type="scientific">Saxophila tyrrhenica</name>
    <dbReference type="NCBI Taxonomy" id="1690608"/>
    <lineage>
        <taxon>Eukaryota</taxon>
        <taxon>Fungi</taxon>
        <taxon>Dikarya</taxon>
        <taxon>Ascomycota</taxon>
        <taxon>Pezizomycotina</taxon>
        <taxon>Dothideomycetes</taxon>
        <taxon>Dothideomycetidae</taxon>
        <taxon>Mycosphaerellales</taxon>
        <taxon>Extremaceae</taxon>
        <taxon>Saxophila</taxon>
    </lineage>
</organism>
<reference evidence="3 4" key="1">
    <citation type="submission" date="2023-08" db="EMBL/GenBank/DDBJ databases">
        <title>Black Yeasts Isolated from many extreme environments.</title>
        <authorList>
            <person name="Coleine C."/>
            <person name="Stajich J.E."/>
            <person name="Selbmann L."/>
        </authorList>
    </citation>
    <scope>NUCLEOTIDE SEQUENCE [LARGE SCALE GENOMIC DNA]</scope>
    <source>
        <strain evidence="3 4">CCFEE 5935</strain>
    </source>
</reference>
<dbReference type="GeneID" id="89931467"/>